<name>A0A9D2NGD2_9FIRM</name>
<dbReference type="Proteomes" id="UP000823891">
    <property type="component" value="Unassembled WGS sequence"/>
</dbReference>
<dbReference type="InterPro" id="IPR007627">
    <property type="entry name" value="RNA_pol_sigma70_r2"/>
</dbReference>
<feature type="domain" description="RNA polymerase sigma-70 region 2" evidence="2">
    <location>
        <begin position="33"/>
        <end position="102"/>
    </location>
</feature>
<accession>A0A9D2NGD2</accession>
<reference evidence="3" key="1">
    <citation type="journal article" date="2021" name="PeerJ">
        <title>Extensive microbial diversity within the chicken gut microbiome revealed by metagenomics and culture.</title>
        <authorList>
            <person name="Gilroy R."/>
            <person name="Ravi A."/>
            <person name="Getino M."/>
            <person name="Pursley I."/>
            <person name="Horton D.L."/>
            <person name="Alikhan N.F."/>
            <person name="Baker D."/>
            <person name="Gharbi K."/>
            <person name="Hall N."/>
            <person name="Watson M."/>
            <person name="Adriaenssens E.M."/>
            <person name="Foster-Nyarko E."/>
            <person name="Jarju S."/>
            <person name="Secka A."/>
            <person name="Antonio M."/>
            <person name="Oren A."/>
            <person name="Chaudhuri R.R."/>
            <person name="La Ragione R."/>
            <person name="Hildebrand F."/>
            <person name="Pallen M.J."/>
        </authorList>
    </citation>
    <scope>NUCLEOTIDE SEQUENCE</scope>
    <source>
        <strain evidence="3">USAMLcec2-132</strain>
    </source>
</reference>
<dbReference type="InterPro" id="IPR013325">
    <property type="entry name" value="RNA_pol_sigma_r2"/>
</dbReference>
<dbReference type="GO" id="GO:0006352">
    <property type="term" value="P:DNA-templated transcription initiation"/>
    <property type="evidence" value="ECO:0007669"/>
    <property type="project" value="InterPro"/>
</dbReference>
<evidence type="ECO:0000259" key="2">
    <source>
        <dbReference type="Pfam" id="PF04542"/>
    </source>
</evidence>
<dbReference type="Pfam" id="PF04542">
    <property type="entry name" value="Sigma70_r2"/>
    <property type="match status" value="1"/>
</dbReference>
<evidence type="ECO:0000313" key="3">
    <source>
        <dbReference type="EMBL" id="HJC23224.1"/>
    </source>
</evidence>
<dbReference type="SUPFAM" id="SSF88659">
    <property type="entry name" value="Sigma3 and sigma4 domains of RNA polymerase sigma factors"/>
    <property type="match status" value="1"/>
</dbReference>
<reference evidence="3" key="2">
    <citation type="submission" date="2021-04" db="EMBL/GenBank/DDBJ databases">
        <authorList>
            <person name="Gilroy R."/>
        </authorList>
    </citation>
    <scope>NUCLEOTIDE SEQUENCE</scope>
    <source>
        <strain evidence="3">USAMLcec2-132</strain>
    </source>
</reference>
<dbReference type="SUPFAM" id="SSF88946">
    <property type="entry name" value="Sigma2 domain of RNA polymerase sigma factors"/>
    <property type="match status" value="1"/>
</dbReference>
<feature type="region of interest" description="Disordered" evidence="1">
    <location>
        <begin position="1"/>
        <end position="24"/>
    </location>
</feature>
<dbReference type="EMBL" id="DWWS01000021">
    <property type="protein sequence ID" value="HJC23224.1"/>
    <property type="molecule type" value="Genomic_DNA"/>
</dbReference>
<protein>
    <submittedName>
        <fullName evidence="3">Sigma-70 family RNA polymerase sigma factor</fullName>
    </submittedName>
</protein>
<gene>
    <name evidence="3" type="ORF">H9761_05910</name>
</gene>
<dbReference type="InterPro" id="IPR013324">
    <property type="entry name" value="RNA_pol_sigma_r3/r4-like"/>
</dbReference>
<evidence type="ECO:0000313" key="4">
    <source>
        <dbReference type="Proteomes" id="UP000823891"/>
    </source>
</evidence>
<dbReference type="InterPro" id="IPR014284">
    <property type="entry name" value="RNA_pol_sigma-70_dom"/>
</dbReference>
<dbReference type="NCBIfam" id="TIGR02937">
    <property type="entry name" value="sigma70-ECF"/>
    <property type="match status" value="1"/>
</dbReference>
<feature type="compositionally biased region" description="Polar residues" evidence="1">
    <location>
        <begin position="1"/>
        <end position="11"/>
    </location>
</feature>
<proteinExistence type="predicted"/>
<comment type="caution">
    <text evidence="3">The sequence shown here is derived from an EMBL/GenBank/DDBJ whole genome shotgun (WGS) entry which is preliminary data.</text>
</comment>
<sequence>MIKSAASSTAPDSEKIQRVTTMDEQSRKLSEDHLYLVRRIVLGTIGLNESIQGLGYDDLYQVGCEGLCHAAINYDDSYQTPFSAFAATVIRNRLISHCRNVGRLQARLNYLDAPTGCEDGLTGQDLLADNLSIQEGLTDEEALSLLKEVEKDYTGVCRKGIEALRFRFMGHSCKEIAAHYGVKPNHVSAWISRAGKRLRTDKRFSCLQH</sequence>
<dbReference type="Gene3D" id="1.10.1740.10">
    <property type="match status" value="1"/>
</dbReference>
<organism evidence="3 4">
    <name type="scientific">Candidatus Eisenbergiella merdavium</name>
    <dbReference type="NCBI Taxonomy" id="2838551"/>
    <lineage>
        <taxon>Bacteria</taxon>
        <taxon>Bacillati</taxon>
        <taxon>Bacillota</taxon>
        <taxon>Clostridia</taxon>
        <taxon>Lachnospirales</taxon>
        <taxon>Lachnospiraceae</taxon>
        <taxon>Eisenbergiella</taxon>
    </lineage>
</organism>
<dbReference type="AlphaFoldDB" id="A0A9D2NGD2"/>
<evidence type="ECO:0000256" key="1">
    <source>
        <dbReference type="SAM" id="MobiDB-lite"/>
    </source>
</evidence>
<dbReference type="GO" id="GO:0003700">
    <property type="term" value="F:DNA-binding transcription factor activity"/>
    <property type="evidence" value="ECO:0007669"/>
    <property type="project" value="InterPro"/>
</dbReference>